<protein>
    <submittedName>
        <fullName evidence="2">Uncharacterized protein</fullName>
    </submittedName>
</protein>
<evidence type="ECO:0000313" key="2">
    <source>
        <dbReference type="EMBL" id="AKU92844.1"/>
    </source>
</evidence>
<evidence type="ECO:0000256" key="1">
    <source>
        <dbReference type="SAM" id="MobiDB-lite"/>
    </source>
</evidence>
<dbReference type="STRING" id="1391653.AKJ08_3231"/>
<reference evidence="2 3" key="1">
    <citation type="submission" date="2015-08" db="EMBL/GenBank/DDBJ databases">
        <authorList>
            <person name="Babu N.S."/>
            <person name="Beckwith C.J."/>
            <person name="Beseler K.G."/>
            <person name="Brison A."/>
            <person name="Carone J.V."/>
            <person name="Caskin T.P."/>
            <person name="Diamond M."/>
            <person name="Durham M.E."/>
            <person name="Foxe J.M."/>
            <person name="Go M."/>
            <person name="Henderson B.A."/>
            <person name="Jones I.B."/>
            <person name="McGettigan J.A."/>
            <person name="Micheletti S.J."/>
            <person name="Nasrallah M.E."/>
            <person name="Ortiz D."/>
            <person name="Piller C.R."/>
            <person name="Privatt S.R."/>
            <person name="Schneider S.L."/>
            <person name="Sharp S."/>
            <person name="Smith T.C."/>
            <person name="Stanton J.D."/>
            <person name="Ullery H.E."/>
            <person name="Wilson R.J."/>
            <person name="Serrano M.G."/>
            <person name="Buck G."/>
            <person name="Lee V."/>
            <person name="Wang Y."/>
            <person name="Carvalho R."/>
            <person name="Voegtly L."/>
            <person name="Shi R."/>
            <person name="Duckworth R."/>
            <person name="Johnson A."/>
            <person name="Loviza R."/>
            <person name="Walstead R."/>
            <person name="Shah Z."/>
            <person name="Kiflezghi M."/>
            <person name="Wade K."/>
            <person name="Ball S.L."/>
            <person name="Bradley K.W."/>
            <person name="Asai D.J."/>
            <person name="Bowman C.A."/>
            <person name="Russell D.A."/>
            <person name="Pope W.H."/>
            <person name="Jacobs-Sera D."/>
            <person name="Hendrix R.W."/>
            <person name="Hatfull G.F."/>
        </authorList>
    </citation>
    <scope>NUCLEOTIDE SEQUENCE [LARGE SCALE GENOMIC DNA]</scope>
    <source>
        <strain evidence="2 3">DSM 27710</strain>
    </source>
</reference>
<dbReference type="EMBL" id="CP012332">
    <property type="protein sequence ID" value="AKU92844.1"/>
    <property type="molecule type" value="Genomic_DNA"/>
</dbReference>
<dbReference type="KEGG" id="vin:AKJ08_3231"/>
<evidence type="ECO:0000313" key="3">
    <source>
        <dbReference type="Proteomes" id="UP000055590"/>
    </source>
</evidence>
<dbReference type="Proteomes" id="UP000055590">
    <property type="component" value="Chromosome"/>
</dbReference>
<sequence>MWIFARISLWIAEDPLRDPRVDSPRSPMLHRPRRGDPQALPRGRGKNSKRFRWSRGLFTSSQPLRSATILIPF</sequence>
<organism evidence="2 3">
    <name type="scientific">Vulgatibacter incomptus</name>
    <dbReference type="NCBI Taxonomy" id="1391653"/>
    <lineage>
        <taxon>Bacteria</taxon>
        <taxon>Pseudomonadati</taxon>
        <taxon>Myxococcota</taxon>
        <taxon>Myxococcia</taxon>
        <taxon>Myxococcales</taxon>
        <taxon>Cystobacterineae</taxon>
        <taxon>Vulgatibacteraceae</taxon>
        <taxon>Vulgatibacter</taxon>
    </lineage>
</organism>
<keyword evidence="3" id="KW-1185">Reference proteome</keyword>
<dbReference type="AlphaFoldDB" id="A0A0K1PIA6"/>
<gene>
    <name evidence="2" type="ORF">AKJ08_3231</name>
</gene>
<proteinExistence type="predicted"/>
<name>A0A0K1PIA6_9BACT</name>
<feature type="region of interest" description="Disordered" evidence="1">
    <location>
        <begin position="17"/>
        <end position="51"/>
    </location>
</feature>
<accession>A0A0K1PIA6</accession>